<dbReference type="Pfam" id="PF00569">
    <property type="entry name" value="ZZ"/>
    <property type="match status" value="1"/>
</dbReference>
<feature type="compositionally biased region" description="Polar residues" evidence="6">
    <location>
        <begin position="271"/>
        <end position="281"/>
    </location>
</feature>
<dbReference type="PANTHER" id="PTHR12374">
    <property type="entry name" value="TRANSCRIPTIONAL ADAPTOR 2 ADA2 -RELATED"/>
    <property type="match status" value="1"/>
</dbReference>
<dbReference type="Proteomes" id="UP000693970">
    <property type="component" value="Unassembled WGS sequence"/>
</dbReference>
<feature type="compositionally biased region" description="Polar residues" evidence="6">
    <location>
        <begin position="715"/>
        <end position="731"/>
    </location>
</feature>
<evidence type="ECO:0000256" key="3">
    <source>
        <dbReference type="ARBA" id="ARBA00022833"/>
    </source>
</evidence>
<dbReference type="PROSITE" id="PS50135">
    <property type="entry name" value="ZF_ZZ_2"/>
    <property type="match status" value="1"/>
</dbReference>
<reference evidence="11" key="2">
    <citation type="submission" date="2021-04" db="EMBL/GenBank/DDBJ databases">
        <authorList>
            <person name="Podell S."/>
        </authorList>
    </citation>
    <scope>NUCLEOTIDE SEQUENCE</scope>
    <source>
        <strain evidence="11">Hildebrandi</strain>
    </source>
</reference>
<feature type="domain" description="SANT" evidence="10">
    <location>
        <begin position="296"/>
        <end position="345"/>
    </location>
</feature>
<dbReference type="GO" id="GO:0006357">
    <property type="term" value="P:regulation of transcription by RNA polymerase II"/>
    <property type="evidence" value="ECO:0007669"/>
    <property type="project" value="TreeGrafter"/>
</dbReference>
<dbReference type="PANTHER" id="PTHR12374:SF20">
    <property type="entry name" value="TRANSCRIPTIONAL ADAPTER 2-ALPHA"/>
    <property type="match status" value="1"/>
</dbReference>
<evidence type="ECO:0000256" key="6">
    <source>
        <dbReference type="SAM" id="MobiDB-lite"/>
    </source>
</evidence>
<keyword evidence="3" id="KW-0862">Zinc</keyword>
<dbReference type="SMART" id="SM00717">
    <property type="entry name" value="SANT"/>
    <property type="match status" value="1"/>
</dbReference>
<comment type="caution">
    <text evidence="11">The sequence shown here is derived from an EMBL/GenBank/DDBJ whole genome shotgun (WGS) entry which is preliminary data.</text>
</comment>
<evidence type="ECO:0000313" key="12">
    <source>
        <dbReference type="Proteomes" id="UP000693970"/>
    </source>
</evidence>
<dbReference type="Pfam" id="PF22941">
    <property type="entry name" value="TADA2A-like_3rd"/>
    <property type="match status" value="1"/>
</dbReference>
<dbReference type="OrthoDB" id="270417at2759"/>
<dbReference type="Pfam" id="PF00249">
    <property type="entry name" value="Myb_DNA-binding"/>
    <property type="match status" value="1"/>
</dbReference>
<evidence type="ECO:0000256" key="5">
    <source>
        <dbReference type="PROSITE-ProRule" id="PRU00228"/>
    </source>
</evidence>
<feature type="compositionally biased region" description="Polar residues" evidence="6">
    <location>
        <begin position="388"/>
        <end position="406"/>
    </location>
</feature>
<keyword evidence="11" id="KW-0238">DNA-binding</keyword>
<feature type="region of interest" description="Disordered" evidence="6">
    <location>
        <begin position="933"/>
        <end position="961"/>
    </location>
</feature>
<dbReference type="PROSITE" id="PS51293">
    <property type="entry name" value="SANT"/>
    <property type="match status" value="1"/>
</dbReference>
<gene>
    <name evidence="11" type="ORF">IV203_026664</name>
</gene>
<feature type="region of interest" description="Disordered" evidence="6">
    <location>
        <begin position="1"/>
        <end position="81"/>
    </location>
</feature>
<feature type="compositionally biased region" description="Basic and acidic residues" evidence="6">
    <location>
        <begin position="19"/>
        <end position="35"/>
    </location>
</feature>
<dbReference type="PROSITE" id="PS50934">
    <property type="entry name" value="SWIRM"/>
    <property type="match status" value="1"/>
</dbReference>
<dbReference type="CDD" id="cd00167">
    <property type="entry name" value="SANT"/>
    <property type="match status" value="1"/>
</dbReference>
<dbReference type="GO" id="GO:0008270">
    <property type="term" value="F:zinc ion binding"/>
    <property type="evidence" value="ECO:0007669"/>
    <property type="project" value="UniProtKB-KW"/>
</dbReference>
<keyword evidence="12" id="KW-1185">Reference proteome</keyword>
<dbReference type="GO" id="GO:0006338">
    <property type="term" value="P:chromatin remodeling"/>
    <property type="evidence" value="ECO:0007669"/>
    <property type="project" value="TreeGrafter"/>
</dbReference>
<sequence length="961" mass="107642">MPTRRGKGYSSRSTTPNPSEKKYSSNTIGEKHGQDGNDVDNDPMKVEEEDNKRQSLQTVKDTRGKRNTQKDAKDPLLDNDLQTDISHKEPVSLDELESMVLTSEKRQNIYECDYCHQDISQQPRIRCAVCSDFDLCLDCFATSDHQAMIARIKATSHTQNELVKDGIDSTNLVGVAISSAAANHDSTHGYRVCDSTRYPVFATGRVFPKAKTTTSIVAGAAPSVRSVPTSTTKGNDNDEDNANEKKDDNNAMDVDSEEEQEEDAGEEGAKSTASSGYAPSNTDAVSVVSEIQLSEDPKFVWTAEEDLRLLDAIKTHGLGNWLDISEAISGNGSMGKTPKRCMERYFDDFLGRYGHILPPWTAVDDEIGSNGVDDDDGQDKVADGEQYGETSTISAPETLANYSTTGGDEEDVVRSSKRQRTSTSRSSSGLLTQNSVLGSRTKKKLKVVPTESLPNYDKIWPKPYMPPTGVEVGQEVARDLAYRAELAFVKATMAATSKEEADKIRKDWEENRMGHIGSPTVLPPRPEDAIHLPGSELAGFMPRRGDFDIEWNNDAEQSLADMEFTRADTPQERQLKLQVLDIYCQKLDEREKRKNFILSRHLYDYRKYIEDDQKLPQDERDLVSRMRMYERFHTPEEHKQFITDILKAKRLRKEIAKLQMYRRIGIRSLAEAEKYELDKNRRQFHKMAQMQREADAKAKTGIPSTASTAKPDASSAGSGTLTSYEKSQRVPSDSLWKKYKSSDRKARRHSSRGGTLMEDSENKMTEVSKTPGGGMSAEIDGEKKSDEQKKSESSNETETERTVNDELKEDNRKTESEERADPPDHSAKDPSSSIDAEIDDFDITGSRGLDLLSQKERNLCKTLRIYPIQYLEIKKALIHEALMKGMLDGPSTGHGKRTIVKIDVERRGNIVDFMVRAGWISRELGDAAMRVVTPPPTKQTETKQEVGPLTSQPEDVEMKTD</sequence>
<dbReference type="InterPro" id="IPR017884">
    <property type="entry name" value="SANT_dom"/>
</dbReference>
<dbReference type="InterPro" id="IPR007526">
    <property type="entry name" value="SWIRM"/>
</dbReference>
<evidence type="ECO:0000313" key="11">
    <source>
        <dbReference type="EMBL" id="KAG7363304.1"/>
    </source>
</evidence>
<evidence type="ECO:0000256" key="1">
    <source>
        <dbReference type="ARBA" id="ARBA00022723"/>
    </source>
</evidence>
<feature type="compositionally biased region" description="Acidic residues" evidence="6">
    <location>
        <begin position="254"/>
        <end position="266"/>
    </location>
</feature>
<evidence type="ECO:0000259" key="10">
    <source>
        <dbReference type="PROSITE" id="PS51293"/>
    </source>
</evidence>
<dbReference type="CDD" id="cd02335">
    <property type="entry name" value="ZZ_ADA2"/>
    <property type="match status" value="1"/>
</dbReference>
<feature type="region of interest" description="Disordered" evidence="6">
    <location>
        <begin position="366"/>
        <end position="432"/>
    </location>
</feature>
<feature type="region of interest" description="Disordered" evidence="6">
    <location>
        <begin position="686"/>
        <end position="836"/>
    </location>
</feature>
<evidence type="ECO:0000259" key="8">
    <source>
        <dbReference type="PROSITE" id="PS50135"/>
    </source>
</evidence>
<feature type="domain" description="ZZ-type" evidence="8">
    <location>
        <begin position="107"/>
        <end position="167"/>
    </location>
</feature>
<dbReference type="AlphaFoldDB" id="A0A9K3LJ14"/>
<feature type="region of interest" description="Disordered" evidence="6">
    <location>
        <begin position="221"/>
        <end position="281"/>
    </location>
</feature>
<evidence type="ECO:0000259" key="7">
    <source>
        <dbReference type="PROSITE" id="PS50090"/>
    </source>
</evidence>
<evidence type="ECO:0000259" key="9">
    <source>
        <dbReference type="PROSITE" id="PS50934"/>
    </source>
</evidence>
<evidence type="ECO:0000256" key="4">
    <source>
        <dbReference type="ARBA" id="ARBA00023242"/>
    </source>
</evidence>
<name>A0A9K3LJ14_9STRA</name>
<dbReference type="EMBL" id="JAGRRH010000010">
    <property type="protein sequence ID" value="KAG7363304.1"/>
    <property type="molecule type" value="Genomic_DNA"/>
</dbReference>
<accession>A0A9K3LJ14</accession>
<evidence type="ECO:0000256" key="2">
    <source>
        <dbReference type="ARBA" id="ARBA00022771"/>
    </source>
</evidence>
<dbReference type="FunFam" id="1.10.10.10:FF:000087">
    <property type="entry name" value="Transcriptional adapter 2"/>
    <property type="match status" value="1"/>
</dbReference>
<keyword evidence="2 5" id="KW-0863">Zinc-finger</keyword>
<dbReference type="PROSITE" id="PS50090">
    <property type="entry name" value="MYB_LIKE"/>
    <property type="match status" value="1"/>
</dbReference>
<dbReference type="InterPro" id="IPR055141">
    <property type="entry name" value="TADA2A_B-like_dom"/>
</dbReference>
<keyword evidence="4" id="KW-0539">Nucleus</keyword>
<feature type="compositionally biased region" description="Acidic residues" evidence="6">
    <location>
        <begin position="366"/>
        <end position="377"/>
    </location>
</feature>
<feature type="compositionally biased region" description="Basic and acidic residues" evidence="6">
    <location>
        <begin position="42"/>
        <end position="53"/>
    </location>
</feature>
<feature type="compositionally biased region" description="Basic and acidic residues" evidence="6">
    <location>
        <begin position="60"/>
        <end position="76"/>
    </location>
</feature>
<feature type="compositionally biased region" description="Basic and acidic residues" evidence="6">
    <location>
        <begin position="780"/>
        <end position="828"/>
    </location>
</feature>
<dbReference type="InterPro" id="IPR001005">
    <property type="entry name" value="SANT/Myb"/>
</dbReference>
<organism evidence="11 12">
    <name type="scientific">Nitzschia inconspicua</name>
    <dbReference type="NCBI Taxonomy" id="303405"/>
    <lineage>
        <taxon>Eukaryota</taxon>
        <taxon>Sar</taxon>
        <taxon>Stramenopiles</taxon>
        <taxon>Ochrophyta</taxon>
        <taxon>Bacillariophyta</taxon>
        <taxon>Bacillariophyceae</taxon>
        <taxon>Bacillariophycidae</taxon>
        <taxon>Bacillariales</taxon>
        <taxon>Bacillariaceae</taxon>
        <taxon>Nitzschia</taxon>
    </lineage>
</organism>
<reference evidence="11" key="1">
    <citation type="journal article" date="2021" name="Sci. Rep.">
        <title>Diploid genomic architecture of Nitzschia inconspicua, an elite biomass production diatom.</title>
        <authorList>
            <person name="Oliver A."/>
            <person name="Podell S."/>
            <person name="Pinowska A."/>
            <person name="Traller J.C."/>
            <person name="Smith S.R."/>
            <person name="McClure R."/>
            <person name="Beliaev A."/>
            <person name="Bohutskyi P."/>
            <person name="Hill E.A."/>
            <person name="Rabines A."/>
            <person name="Zheng H."/>
            <person name="Allen L.Z."/>
            <person name="Kuo A."/>
            <person name="Grigoriev I.V."/>
            <person name="Allen A.E."/>
            <person name="Hazlebeck D."/>
            <person name="Allen E.E."/>
        </authorList>
    </citation>
    <scope>NUCLEOTIDE SEQUENCE</scope>
    <source>
        <strain evidence="11">Hildebrandi</strain>
    </source>
</reference>
<dbReference type="InterPro" id="IPR041983">
    <property type="entry name" value="ADA2-like_ZZ"/>
</dbReference>
<proteinExistence type="predicted"/>
<dbReference type="GO" id="GO:0003682">
    <property type="term" value="F:chromatin binding"/>
    <property type="evidence" value="ECO:0007669"/>
    <property type="project" value="TreeGrafter"/>
</dbReference>
<feature type="domain" description="Myb-like" evidence="7">
    <location>
        <begin position="301"/>
        <end position="349"/>
    </location>
</feature>
<keyword evidence="1" id="KW-0479">Metal-binding</keyword>
<dbReference type="SMART" id="SM00291">
    <property type="entry name" value="ZnF_ZZ"/>
    <property type="match status" value="1"/>
</dbReference>
<protein>
    <submittedName>
        <fullName evidence="11">Myb-like DNA-binding protein</fullName>
    </submittedName>
</protein>
<dbReference type="InterPro" id="IPR000433">
    <property type="entry name" value="Znf_ZZ"/>
</dbReference>
<dbReference type="PROSITE" id="PS01357">
    <property type="entry name" value="ZF_ZZ_1"/>
    <property type="match status" value="1"/>
</dbReference>
<feature type="domain" description="SWIRM" evidence="9">
    <location>
        <begin position="832"/>
        <end position="931"/>
    </location>
</feature>
<dbReference type="GO" id="GO:0003677">
    <property type="term" value="F:DNA binding"/>
    <property type="evidence" value="ECO:0007669"/>
    <property type="project" value="UniProtKB-KW"/>
</dbReference>
<dbReference type="GO" id="GO:0005634">
    <property type="term" value="C:nucleus"/>
    <property type="evidence" value="ECO:0007669"/>
    <property type="project" value="TreeGrafter"/>
</dbReference>
<dbReference type="GO" id="GO:0003713">
    <property type="term" value="F:transcription coactivator activity"/>
    <property type="evidence" value="ECO:0007669"/>
    <property type="project" value="TreeGrafter"/>
</dbReference>